<keyword evidence="1" id="KW-0547">Nucleotide-binding</keyword>
<feature type="domain" description="DNA helicase Pif1-like 2B" evidence="3">
    <location>
        <begin position="567"/>
        <end position="604"/>
    </location>
</feature>
<dbReference type="InParanoid" id="A0A0R0H6M4"/>
<dbReference type="SUPFAM" id="SSF52540">
    <property type="entry name" value="P-loop containing nucleoside triphosphate hydrolases"/>
    <property type="match status" value="2"/>
</dbReference>
<dbReference type="Gene3D" id="3.40.50.300">
    <property type="entry name" value="P-loop containing nucleotide triphosphate hydrolases"/>
    <property type="match status" value="1"/>
</dbReference>
<dbReference type="STRING" id="3847.A0A0R0H6M4"/>
<comment type="cofactor">
    <cofactor evidence="1">
        <name>Mg(2+)</name>
        <dbReference type="ChEBI" id="CHEBI:18420"/>
    </cofactor>
</comment>
<dbReference type="GO" id="GO:0006281">
    <property type="term" value="P:DNA repair"/>
    <property type="evidence" value="ECO:0007669"/>
    <property type="project" value="UniProtKB-KW"/>
</dbReference>
<dbReference type="SMR" id="A0A0R0H6M4"/>
<dbReference type="PaxDb" id="3847-GLYMA12G28721.1"/>
<name>A0A0R0H6M4_SOYBN</name>
<proteinExistence type="inferred from homology"/>
<dbReference type="InterPro" id="IPR049163">
    <property type="entry name" value="Pif1-like_2B_dom"/>
</dbReference>
<dbReference type="GO" id="GO:0016787">
    <property type="term" value="F:hydrolase activity"/>
    <property type="evidence" value="ECO:0007669"/>
    <property type="project" value="UniProtKB-KW"/>
</dbReference>
<comment type="similarity">
    <text evidence="1">Belongs to the helicase family.</text>
</comment>
<dbReference type="Proteomes" id="UP000008827">
    <property type="component" value="Chromosome 12"/>
</dbReference>
<comment type="catalytic activity">
    <reaction evidence="1">
        <text>ATP + H2O = ADP + phosphate + H(+)</text>
        <dbReference type="Rhea" id="RHEA:13065"/>
        <dbReference type="ChEBI" id="CHEBI:15377"/>
        <dbReference type="ChEBI" id="CHEBI:15378"/>
        <dbReference type="ChEBI" id="CHEBI:30616"/>
        <dbReference type="ChEBI" id="CHEBI:43474"/>
        <dbReference type="ChEBI" id="CHEBI:456216"/>
        <dbReference type="EC" id="5.6.2.3"/>
    </reaction>
</comment>
<keyword evidence="1" id="KW-0347">Helicase</keyword>
<evidence type="ECO:0000313" key="4">
    <source>
        <dbReference type="EMBL" id="KRH26298.1"/>
    </source>
</evidence>
<keyword evidence="1" id="KW-0378">Hydrolase</keyword>
<dbReference type="EC" id="5.6.2.3" evidence="1"/>
<dbReference type="Gramene" id="KRH26298">
    <property type="protein sequence ID" value="KRH26298"/>
    <property type="gene ID" value="GLYMA_12G166000"/>
</dbReference>
<dbReference type="EnsemblPlants" id="KRH26298">
    <property type="protein sequence ID" value="KRH26298"/>
    <property type="gene ID" value="GLYMA_12G166000"/>
</dbReference>
<dbReference type="Pfam" id="PF21530">
    <property type="entry name" value="Pif1_2B_dom"/>
    <property type="match status" value="1"/>
</dbReference>
<feature type="domain" description="DNA helicase Pif1-like DEAD-box helicase" evidence="2">
    <location>
        <begin position="252"/>
        <end position="469"/>
    </location>
</feature>
<dbReference type="GO" id="GO:0006310">
    <property type="term" value="P:DNA recombination"/>
    <property type="evidence" value="ECO:0007669"/>
    <property type="project" value="UniProtKB-KW"/>
</dbReference>
<reference evidence="4" key="3">
    <citation type="submission" date="2018-07" db="EMBL/GenBank/DDBJ databases">
        <title>WGS assembly of Glycine max.</title>
        <authorList>
            <person name="Schmutz J."/>
            <person name="Cannon S."/>
            <person name="Schlueter J."/>
            <person name="Ma J."/>
            <person name="Mitros T."/>
            <person name="Nelson W."/>
            <person name="Hyten D."/>
            <person name="Song Q."/>
            <person name="Thelen J."/>
            <person name="Cheng J."/>
            <person name="Xu D."/>
            <person name="Hellsten U."/>
            <person name="May G."/>
            <person name="Yu Y."/>
            <person name="Sakurai T."/>
            <person name="Umezawa T."/>
            <person name="Bhattacharyya M."/>
            <person name="Sandhu D."/>
            <person name="Valliyodan B."/>
            <person name="Lindquist E."/>
            <person name="Peto M."/>
            <person name="Grant D."/>
            <person name="Shu S."/>
            <person name="Goodstein D."/>
            <person name="Barry K."/>
            <person name="Futrell-Griggs M."/>
            <person name="Abernathy B."/>
            <person name="Du J."/>
            <person name="Tian Z."/>
            <person name="Zhu L."/>
            <person name="Gill N."/>
            <person name="Joshi T."/>
            <person name="Libault M."/>
            <person name="Sethuraman A."/>
            <person name="Zhang X."/>
            <person name="Shinozaki K."/>
            <person name="Nguyen H."/>
            <person name="Wing R."/>
            <person name="Cregan P."/>
            <person name="Specht J."/>
            <person name="Grimwood J."/>
            <person name="Rokhsar D."/>
            <person name="Stacey G."/>
            <person name="Shoemaker R."/>
            <person name="Jackson S."/>
        </authorList>
    </citation>
    <scope>NUCLEOTIDE SEQUENCE</scope>
    <source>
        <tissue evidence="4">Callus</tissue>
    </source>
</reference>
<gene>
    <name evidence="4" type="ORF">GLYMA_12G166000</name>
</gene>
<accession>A0A0R0H6M4</accession>
<organism evidence="4">
    <name type="scientific">Glycine max</name>
    <name type="common">Soybean</name>
    <name type="synonym">Glycine hispida</name>
    <dbReference type="NCBI Taxonomy" id="3847"/>
    <lineage>
        <taxon>Eukaryota</taxon>
        <taxon>Viridiplantae</taxon>
        <taxon>Streptophyta</taxon>
        <taxon>Embryophyta</taxon>
        <taxon>Tracheophyta</taxon>
        <taxon>Spermatophyta</taxon>
        <taxon>Magnoliopsida</taxon>
        <taxon>eudicotyledons</taxon>
        <taxon>Gunneridae</taxon>
        <taxon>Pentapetalae</taxon>
        <taxon>rosids</taxon>
        <taxon>fabids</taxon>
        <taxon>Fabales</taxon>
        <taxon>Fabaceae</taxon>
        <taxon>Papilionoideae</taxon>
        <taxon>50 kb inversion clade</taxon>
        <taxon>NPAAA clade</taxon>
        <taxon>indigoferoid/millettioid clade</taxon>
        <taxon>Phaseoleae</taxon>
        <taxon>Glycine</taxon>
        <taxon>Glycine subgen. Soja</taxon>
    </lineage>
</organism>
<keyword evidence="1" id="KW-0233">DNA recombination</keyword>
<dbReference type="GO" id="GO:0005524">
    <property type="term" value="F:ATP binding"/>
    <property type="evidence" value="ECO:0007669"/>
    <property type="project" value="UniProtKB-KW"/>
</dbReference>
<dbReference type="PANTHER" id="PTHR10492:SF78">
    <property type="entry name" value="ATP-DEPENDENT DNA HELICASE"/>
    <property type="match status" value="1"/>
</dbReference>
<protein>
    <recommendedName>
        <fullName evidence="1">ATP-dependent DNA helicase</fullName>
        <ecNumber evidence="1">5.6.2.3</ecNumber>
    </recommendedName>
</protein>
<sequence length="686" mass="78571">MKPNNLTDLTQKVHLAGFNVSLNFFVVIQTESHHGPRGQPQLYECVRKHMMHGPRAQTVVDQDGYPIYRRRNDGKYIEKNHVALDNRYVCVDEAKHYLDGRYAFPCEAYWRIFSFQIHNRSPVVERLYFHLTVKESMFTSWLQANSIFHEGKHLTINWMSPSTGELYYLRMMLVVDKGPTTYEQICTMNDLELATEELHNLALLQIEEILQSNKKSLQDYSSMPFPRHVNYDKAQLEHDFQTYFASLTVANTNEQTNIFNSIINVVNRQVGGIFFLYGSGGTGMTFMWKTLASVLRSKGDIVLTVTSSGIASLLLPNNRIAHSKFVIPVPTLDNSTCNIHRGTELAELLKAIKLIIWYEAPMAHKYYFEALDKTLKDIMCMSHVDNVPFGGKVVVFGGNFWKILPMIPRGSRLDIVHATINASYLWDYCIVLKLTKKMCLQSNSTMSNAEEIKSFSQWLIDVSDGKLGKGDDGFSEIENPSEFLITNFTDPIESIVSHTYPNIQQNYKDEDFLKSRAILASTIDTVDQINDYVFNIIPSDKKEYLSCDSIDMIDVATTECYQAITPEFLHSLKIVGIPNHKIRLKIDTFIMLIQNLDQAKGLCNARIFFGKNIGSLVYIPRMSLSPSQFPWPFKMARRQFPIIVSYAMTINKSQGQYLEYVQLYLPKLVFSHGQLYVAFSRGQSKS</sequence>
<dbReference type="InterPro" id="IPR027417">
    <property type="entry name" value="P-loop_NTPase"/>
</dbReference>
<evidence type="ECO:0000313" key="6">
    <source>
        <dbReference type="Proteomes" id="UP000008827"/>
    </source>
</evidence>
<dbReference type="GO" id="GO:0000723">
    <property type="term" value="P:telomere maintenance"/>
    <property type="evidence" value="ECO:0007669"/>
    <property type="project" value="InterPro"/>
</dbReference>
<evidence type="ECO:0000259" key="3">
    <source>
        <dbReference type="Pfam" id="PF21530"/>
    </source>
</evidence>
<dbReference type="EMBL" id="CM000845">
    <property type="protein sequence ID" value="KRH26298.1"/>
    <property type="molecule type" value="Genomic_DNA"/>
</dbReference>
<dbReference type="AlphaFoldDB" id="A0A0R0H6M4"/>
<evidence type="ECO:0000313" key="5">
    <source>
        <dbReference type="EnsemblPlants" id="KRH26298"/>
    </source>
</evidence>
<keyword evidence="1" id="KW-0227">DNA damage</keyword>
<dbReference type="InterPro" id="IPR010285">
    <property type="entry name" value="DNA_helicase_pif1-like_DEAD"/>
</dbReference>
<dbReference type="Pfam" id="PF05970">
    <property type="entry name" value="PIF1"/>
    <property type="match status" value="1"/>
</dbReference>
<evidence type="ECO:0000259" key="2">
    <source>
        <dbReference type="Pfam" id="PF05970"/>
    </source>
</evidence>
<dbReference type="CDD" id="cd18809">
    <property type="entry name" value="SF1_C_RecD"/>
    <property type="match status" value="1"/>
</dbReference>
<reference evidence="4 5" key="1">
    <citation type="journal article" date="2010" name="Nature">
        <title>Genome sequence of the palaeopolyploid soybean.</title>
        <authorList>
            <person name="Schmutz J."/>
            <person name="Cannon S.B."/>
            <person name="Schlueter J."/>
            <person name="Ma J."/>
            <person name="Mitros T."/>
            <person name="Nelson W."/>
            <person name="Hyten D.L."/>
            <person name="Song Q."/>
            <person name="Thelen J.J."/>
            <person name="Cheng J."/>
            <person name="Xu D."/>
            <person name="Hellsten U."/>
            <person name="May G.D."/>
            <person name="Yu Y."/>
            <person name="Sakurai T."/>
            <person name="Umezawa T."/>
            <person name="Bhattacharyya M.K."/>
            <person name="Sandhu D."/>
            <person name="Valliyodan B."/>
            <person name="Lindquist E."/>
            <person name="Peto M."/>
            <person name="Grant D."/>
            <person name="Shu S."/>
            <person name="Goodstein D."/>
            <person name="Barry K."/>
            <person name="Futrell-Griggs M."/>
            <person name="Abernathy B."/>
            <person name="Du J."/>
            <person name="Tian Z."/>
            <person name="Zhu L."/>
            <person name="Gill N."/>
            <person name="Joshi T."/>
            <person name="Libault M."/>
            <person name="Sethuraman A."/>
            <person name="Zhang X.-C."/>
            <person name="Shinozaki K."/>
            <person name="Nguyen H.T."/>
            <person name="Wing R.A."/>
            <person name="Cregan P."/>
            <person name="Specht J."/>
            <person name="Grimwood J."/>
            <person name="Rokhsar D."/>
            <person name="Stacey G."/>
            <person name="Shoemaker R.C."/>
            <person name="Jackson S.A."/>
        </authorList>
    </citation>
    <scope>NUCLEOTIDE SEQUENCE</scope>
    <source>
        <strain evidence="5">cv. Williams 82</strain>
        <tissue evidence="4">Callus</tissue>
    </source>
</reference>
<keyword evidence="1" id="KW-0234">DNA repair</keyword>
<keyword evidence="6" id="KW-1185">Reference proteome</keyword>
<dbReference type="GO" id="GO:0043139">
    <property type="term" value="F:5'-3' DNA helicase activity"/>
    <property type="evidence" value="ECO:0007669"/>
    <property type="project" value="UniProtKB-EC"/>
</dbReference>
<keyword evidence="1" id="KW-0067">ATP-binding</keyword>
<evidence type="ECO:0000256" key="1">
    <source>
        <dbReference type="RuleBase" id="RU363044"/>
    </source>
</evidence>
<reference evidence="5" key="2">
    <citation type="submission" date="2018-02" db="UniProtKB">
        <authorList>
            <consortium name="EnsemblPlants"/>
        </authorList>
    </citation>
    <scope>IDENTIFICATION</scope>
    <source>
        <strain evidence="5">Williams 82</strain>
    </source>
</reference>
<dbReference type="PANTHER" id="PTHR10492">
    <property type="match status" value="1"/>
</dbReference>